<evidence type="ECO:0000313" key="1">
    <source>
        <dbReference type="EMBL" id="MDN0022769.1"/>
    </source>
</evidence>
<dbReference type="Proteomes" id="UP001167831">
    <property type="component" value="Unassembled WGS sequence"/>
</dbReference>
<reference evidence="1" key="2">
    <citation type="submission" date="2024-05" db="EMBL/GenBank/DDBJ databases">
        <title>Identification and characterization of horizontal gene transfer across gut microbiota members of farm animals based on homology search.</title>
        <authorList>
            <person name="Schwarzerova J."/>
            <person name="Nykrynova M."/>
            <person name="Jureckova K."/>
            <person name="Cejkova D."/>
            <person name="Rychlik I."/>
        </authorList>
    </citation>
    <scope>NUCLEOTIDE SEQUENCE</scope>
    <source>
        <strain evidence="1">ET37</strain>
    </source>
</reference>
<accession>A0ABT7WXU0</accession>
<keyword evidence="2" id="KW-1185">Reference proteome</keyword>
<dbReference type="RefSeq" id="WP_289825283.1">
    <property type="nucleotide sequence ID" value="NZ_JAUEIE010000005.1"/>
</dbReference>
<evidence type="ECO:0000313" key="2">
    <source>
        <dbReference type="Proteomes" id="UP001167831"/>
    </source>
</evidence>
<sequence>MIISNFSANISTLNFGTDKETLVVHDTLHAKGITTISELCHLSKKHIEALGLDPSFMELHLKKNGLSLAMYDNEILQHQRIASELLKKNDEMPLTNESDADIQAKQIIGSFYDLDKDWPERHFELVKSLYLSDHCIFRSKEKKMRRAFFLANNILTQYYALTTASLEYLKKE</sequence>
<protein>
    <submittedName>
        <fullName evidence="1">Uncharacterized protein</fullName>
    </submittedName>
</protein>
<gene>
    <name evidence="1" type="ORF">QVN81_07005</name>
</gene>
<name>A0ABT7WXU0_9BACT</name>
<organism evidence="1 2">
    <name type="scientific">Leyella lascolaii</name>
    <dbReference type="NCBI Taxonomy" id="1776379"/>
    <lineage>
        <taxon>Bacteria</taxon>
        <taxon>Pseudomonadati</taxon>
        <taxon>Bacteroidota</taxon>
        <taxon>Bacteroidia</taxon>
        <taxon>Bacteroidales</taxon>
        <taxon>Prevotellaceae</taxon>
        <taxon>Leyella</taxon>
    </lineage>
</organism>
<reference evidence="1" key="1">
    <citation type="submission" date="2023-06" db="EMBL/GenBank/DDBJ databases">
        <authorList>
            <person name="Zeman M."/>
            <person name="Kubasova T."/>
            <person name="Jahodarova E."/>
            <person name="Nykrynova M."/>
            <person name="Rychlik I."/>
        </authorList>
    </citation>
    <scope>NUCLEOTIDE SEQUENCE</scope>
    <source>
        <strain evidence="1">ET37</strain>
    </source>
</reference>
<dbReference type="EMBL" id="JAUEIE010000005">
    <property type="protein sequence ID" value="MDN0022769.1"/>
    <property type="molecule type" value="Genomic_DNA"/>
</dbReference>
<comment type="caution">
    <text evidence="1">The sequence shown here is derived from an EMBL/GenBank/DDBJ whole genome shotgun (WGS) entry which is preliminary data.</text>
</comment>
<proteinExistence type="predicted"/>